<dbReference type="EMBL" id="JACASF010000006">
    <property type="protein sequence ID" value="KAF6472169.1"/>
    <property type="molecule type" value="Genomic_DNA"/>
</dbReference>
<dbReference type="InterPro" id="IPR011989">
    <property type="entry name" value="ARM-like"/>
</dbReference>
<name>A0A7J8HJV1_MOLMO</name>
<dbReference type="InterPro" id="IPR016024">
    <property type="entry name" value="ARM-type_fold"/>
</dbReference>
<evidence type="ECO:0000313" key="3">
    <source>
        <dbReference type="Proteomes" id="UP000550707"/>
    </source>
</evidence>
<dbReference type="GO" id="GO:0005737">
    <property type="term" value="C:cytoplasm"/>
    <property type="evidence" value="ECO:0007669"/>
    <property type="project" value="TreeGrafter"/>
</dbReference>
<dbReference type="InterPro" id="IPR051023">
    <property type="entry name" value="PP2A_Regulatory_Subunit_A"/>
</dbReference>
<evidence type="ECO:0000313" key="2">
    <source>
        <dbReference type="EMBL" id="KAF6472169.1"/>
    </source>
</evidence>
<organism evidence="2 3">
    <name type="scientific">Molossus molossus</name>
    <name type="common">Pallas' mastiff bat</name>
    <name type="synonym">Vespertilio molossus</name>
    <dbReference type="NCBI Taxonomy" id="27622"/>
    <lineage>
        <taxon>Eukaryota</taxon>
        <taxon>Metazoa</taxon>
        <taxon>Chordata</taxon>
        <taxon>Craniata</taxon>
        <taxon>Vertebrata</taxon>
        <taxon>Euteleostomi</taxon>
        <taxon>Mammalia</taxon>
        <taxon>Eutheria</taxon>
        <taxon>Laurasiatheria</taxon>
        <taxon>Chiroptera</taxon>
        <taxon>Yangochiroptera</taxon>
        <taxon>Molossidae</taxon>
        <taxon>Molossus</taxon>
    </lineage>
</organism>
<evidence type="ECO:0008006" key="4">
    <source>
        <dbReference type="Google" id="ProtNLM"/>
    </source>
</evidence>
<dbReference type="Proteomes" id="UP000550707">
    <property type="component" value="Unassembled WGS sequence"/>
</dbReference>
<keyword evidence="3" id="KW-1185">Reference proteome</keyword>
<protein>
    <recommendedName>
        <fullName evidence="4">Protein phosphatase 4 regulatory subunit 1</fullName>
    </recommendedName>
</protein>
<dbReference type="FunFam" id="1.25.10.10:FF:000179">
    <property type="entry name" value="Serine/threonine-protein phosphatase 4 regulatory subunit 1"/>
    <property type="match status" value="1"/>
</dbReference>
<dbReference type="PANTHER" id="PTHR10648">
    <property type="entry name" value="SERINE/THREONINE-PROTEIN PHOSPHATASE PP2A 65 KDA REGULATORY SUBUNIT"/>
    <property type="match status" value="1"/>
</dbReference>
<dbReference type="AlphaFoldDB" id="A0A7J8HJV1"/>
<comment type="caution">
    <text evidence="2">The sequence shown here is derived from an EMBL/GenBank/DDBJ whole genome shotgun (WGS) entry which is preliminary data.</text>
</comment>
<dbReference type="Gene3D" id="1.25.10.10">
    <property type="entry name" value="Leucine-rich Repeat Variant"/>
    <property type="match status" value="1"/>
</dbReference>
<dbReference type="SUPFAM" id="SSF48371">
    <property type="entry name" value="ARM repeat"/>
    <property type="match status" value="1"/>
</dbReference>
<reference evidence="2 3" key="1">
    <citation type="journal article" date="2020" name="Nature">
        <title>Six reference-quality genomes reveal evolution of bat adaptations.</title>
        <authorList>
            <person name="Jebb D."/>
            <person name="Huang Z."/>
            <person name="Pippel M."/>
            <person name="Hughes G.M."/>
            <person name="Lavrichenko K."/>
            <person name="Devanna P."/>
            <person name="Winkler S."/>
            <person name="Jermiin L.S."/>
            <person name="Skirmuntt E.C."/>
            <person name="Katzourakis A."/>
            <person name="Burkitt-Gray L."/>
            <person name="Ray D.A."/>
            <person name="Sullivan K.A.M."/>
            <person name="Roscito J.G."/>
            <person name="Kirilenko B.M."/>
            <person name="Davalos L.M."/>
            <person name="Corthals A.P."/>
            <person name="Power M.L."/>
            <person name="Jones G."/>
            <person name="Ransome R.D."/>
            <person name="Dechmann D.K.N."/>
            <person name="Locatelli A.G."/>
            <person name="Puechmaille S.J."/>
            <person name="Fedrigo O."/>
            <person name="Jarvis E.D."/>
            <person name="Hiller M."/>
            <person name="Vernes S.C."/>
            <person name="Myers E.W."/>
            <person name="Teeling E.C."/>
        </authorList>
    </citation>
    <scope>NUCLEOTIDE SEQUENCE [LARGE SCALE GENOMIC DNA]</scope>
    <source>
        <strain evidence="2">MMolMol1</strain>
        <tissue evidence="2">Muscle</tissue>
    </source>
</reference>
<gene>
    <name evidence="2" type="ORF">HJG59_014718</name>
</gene>
<accession>A0A7J8HJV1</accession>
<sequence>MAEIPLYFVDLQDDLDDYGFEDYGPDCDSMRVTAFLDIPGQDNLPPLTRLEKYAFSDNVFNRQIIARGLLDIFRDFSNDEEDFLTVMAIVVRLSEDAEPTVRTELMEQIPPVAVFLQENRSNFPMVFSEYLIPIVVRYLTDPNNQVRKSSQEVLLILLEQDLIFQHDVENKVCPILLALSAPDSDDEYKAEAVNIICKLASVLSRSTVERLLLPRFCELCGDGKLFQVRKVGMSSFTLGKFTALRHAE</sequence>
<dbReference type="PANTHER" id="PTHR10648:SF7">
    <property type="entry name" value="WW-BINDING DOMAIN-CONTAINING PROTEIN-RELATED"/>
    <property type="match status" value="1"/>
</dbReference>
<evidence type="ECO:0000256" key="1">
    <source>
        <dbReference type="ARBA" id="ARBA00022737"/>
    </source>
</evidence>
<proteinExistence type="predicted"/>
<dbReference type="GO" id="GO:0019888">
    <property type="term" value="F:protein phosphatase regulator activity"/>
    <property type="evidence" value="ECO:0007669"/>
    <property type="project" value="TreeGrafter"/>
</dbReference>
<keyword evidence="1" id="KW-0677">Repeat</keyword>